<reference evidence="2" key="1">
    <citation type="submission" date="2021-06" db="EMBL/GenBank/DDBJ databases">
        <title>Novel species in genus Arthrobacter.</title>
        <authorList>
            <person name="Zhang G."/>
        </authorList>
    </citation>
    <scope>NUCLEOTIDE SEQUENCE</scope>
    <source>
        <strain evidence="2">Zg-ZUI122</strain>
    </source>
</reference>
<gene>
    <name evidence="2" type="ORF">KG104_01110</name>
</gene>
<sequence>MSAEIPPRPAPFAHGAGMAGRVARLVSVFYGDAERDRVTEPVRHLHDDLENEIDDQLRSIRVETDADGRHYAVRVTDPAEPEPPGLPLSYRNYSLRPPLPPDA</sequence>
<dbReference type="EMBL" id="CP076456">
    <property type="protein sequence ID" value="QWQ36466.1"/>
    <property type="molecule type" value="Genomic_DNA"/>
</dbReference>
<name>A0A975S613_9MICC</name>
<proteinExistence type="predicted"/>
<keyword evidence="3" id="KW-1185">Reference proteome</keyword>
<evidence type="ECO:0000313" key="3">
    <source>
        <dbReference type="Proteomes" id="UP000680588"/>
    </source>
</evidence>
<dbReference type="KEGG" id="asun:KG104_01110"/>
<evidence type="ECO:0000256" key="1">
    <source>
        <dbReference type="SAM" id="MobiDB-lite"/>
    </source>
</evidence>
<feature type="region of interest" description="Disordered" evidence="1">
    <location>
        <begin position="75"/>
        <end position="103"/>
    </location>
</feature>
<accession>A0A975S613</accession>
<dbReference type="AlphaFoldDB" id="A0A975S613"/>
<protein>
    <submittedName>
        <fullName evidence="2">Uncharacterized protein</fullName>
    </submittedName>
</protein>
<dbReference type="Proteomes" id="UP000680588">
    <property type="component" value="Chromosome"/>
</dbReference>
<dbReference type="RefSeq" id="WP_207348612.1">
    <property type="nucleotide sequence ID" value="NZ_CP076456.1"/>
</dbReference>
<organism evidence="2 3">
    <name type="scientific">Arthrobacter sunyaminii</name>
    <dbReference type="NCBI Taxonomy" id="2816859"/>
    <lineage>
        <taxon>Bacteria</taxon>
        <taxon>Bacillati</taxon>
        <taxon>Actinomycetota</taxon>
        <taxon>Actinomycetes</taxon>
        <taxon>Micrococcales</taxon>
        <taxon>Micrococcaceae</taxon>
        <taxon>Arthrobacter</taxon>
    </lineage>
</organism>
<evidence type="ECO:0000313" key="2">
    <source>
        <dbReference type="EMBL" id="QWQ36466.1"/>
    </source>
</evidence>